<feature type="chain" id="PRO_5034238535" description="WAP domain-containing protein" evidence="5">
    <location>
        <begin position="22"/>
        <end position="120"/>
    </location>
</feature>
<reference evidence="7" key="1">
    <citation type="submission" date="2025-08" db="UniProtKB">
        <authorList>
            <consortium name="Ensembl"/>
        </authorList>
    </citation>
    <scope>IDENTIFICATION</scope>
</reference>
<dbReference type="AlphaFoldDB" id="A0A8C6Y1L1"/>
<keyword evidence="1" id="KW-0929">Antimicrobial</keyword>
<dbReference type="Pfam" id="PF00095">
    <property type="entry name" value="WAP"/>
    <property type="match status" value="1"/>
</dbReference>
<comment type="similarity">
    <text evidence="4">Belongs to the venom waprin family.</text>
</comment>
<organism evidence="7 8">
    <name type="scientific">Naja naja</name>
    <name type="common">Indian cobra</name>
    <dbReference type="NCBI Taxonomy" id="35670"/>
    <lineage>
        <taxon>Eukaryota</taxon>
        <taxon>Metazoa</taxon>
        <taxon>Chordata</taxon>
        <taxon>Craniata</taxon>
        <taxon>Vertebrata</taxon>
        <taxon>Euteleostomi</taxon>
        <taxon>Lepidosauria</taxon>
        <taxon>Squamata</taxon>
        <taxon>Bifurcata</taxon>
        <taxon>Unidentata</taxon>
        <taxon>Episquamata</taxon>
        <taxon>Toxicofera</taxon>
        <taxon>Serpentes</taxon>
        <taxon>Colubroidea</taxon>
        <taxon>Elapidae</taxon>
        <taxon>Elapinae</taxon>
        <taxon>Naja</taxon>
    </lineage>
</organism>
<keyword evidence="2" id="KW-0044">Antibiotic</keyword>
<dbReference type="OrthoDB" id="419189at2759"/>
<dbReference type="InterPro" id="IPR036645">
    <property type="entry name" value="Elafin-like_sf"/>
</dbReference>
<sequence>YTLLHWLPIALWVRFKVLVLTYKALHGLGPAQRWDLACSEGPTPGEPLILGTFYSAEKPGRYPRILPTTAIIFFVNCLTNRQCHGTQKCCHYGCKVVCKNPVPCPLCSLCRPTRQPCGVC</sequence>
<dbReference type="GO" id="GO:0042742">
    <property type="term" value="P:defense response to bacterium"/>
    <property type="evidence" value="ECO:0007669"/>
    <property type="project" value="UniProtKB-KW"/>
</dbReference>
<name>A0A8C6Y1L1_NAJNA</name>
<dbReference type="Gene3D" id="4.10.75.10">
    <property type="entry name" value="Elafin-like"/>
    <property type="match status" value="1"/>
</dbReference>
<evidence type="ECO:0000256" key="1">
    <source>
        <dbReference type="ARBA" id="ARBA00022529"/>
    </source>
</evidence>
<accession>A0A8C6Y1L1</accession>
<dbReference type="InterPro" id="IPR008197">
    <property type="entry name" value="WAP_dom"/>
</dbReference>
<dbReference type="GO" id="GO:0005576">
    <property type="term" value="C:extracellular region"/>
    <property type="evidence" value="ECO:0007669"/>
    <property type="project" value="InterPro"/>
</dbReference>
<keyword evidence="5" id="KW-0732">Signal</keyword>
<feature type="domain" description="WAP" evidence="6">
    <location>
        <begin position="58"/>
        <end position="102"/>
    </location>
</feature>
<dbReference type="GO" id="GO:0030414">
    <property type="term" value="F:peptidase inhibitor activity"/>
    <property type="evidence" value="ECO:0007669"/>
    <property type="project" value="InterPro"/>
</dbReference>
<dbReference type="GeneTree" id="ENSGT01130000279686"/>
<dbReference type="Proteomes" id="UP000694559">
    <property type="component" value="Unplaced"/>
</dbReference>
<dbReference type="SUPFAM" id="SSF57256">
    <property type="entry name" value="Elafin-like"/>
    <property type="match status" value="1"/>
</dbReference>
<evidence type="ECO:0000313" key="7">
    <source>
        <dbReference type="Ensembl" id="ENSNNAP00000023126.1"/>
    </source>
</evidence>
<dbReference type="SMART" id="SM00217">
    <property type="entry name" value="WAP"/>
    <property type="match status" value="1"/>
</dbReference>
<evidence type="ECO:0000256" key="2">
    <source>
        <dbReference type="ARBA" id="ARBA00023022"/>
    </source>
</evidence>
<proteinExistence type="inferred from homology"/>
<evidence type="ECO:0000256" key="5">
    <source>
        <dbReference type="SAM" id="SignalP"/>
    </source>
</evidence>
<evidence type="ECO:0000259" key="6">
    <source>
        <dbReference type="SMART" id="SM00217"/>
    </source>
</evidence>
<evidence type="ECO:0000256" key="3">
    <source>
        <dbReference type="ARBA" id="ARBA00023157"/>
    </source>
</evidence>
<dbReference type="Ensembl" id="ENSNNAT00000024234.1">
    <property type="protein sequence ID" value="ENSNNAP00000023126.1"/>
    <property type="gene ID" value="ENSNNAG00000015247.1"/>
</dbReference>
<reference evidence="7" key="2">
    <citation type="submission" date="2025-09" db="UniProtKB">
        <authorList>
            <consortium name="Ensembl"/>
        </authorList>
    </citation>
    <scope>IDENTIFICATION</scope>
</reference>
<evidence type="ECO:0000313" key="8">
    <source>
        <dbReference type="Proteomes" id="UP000694559"/>
    </source>
</evidence>
<protein>
    <recommendedName>
        <fullName evidence="6">WAP domain-containing protein</fullName>
    </recommendedName>
</protein>
<feature type="signal peptide" evidence="5">
    <location>
        <begin position="1"/>
        <end position="21"/>
    </location>
</feature>
<keyword evidence="3" id="KW-1015">Disulfide bond</keyword>
<keyword evidence="8" id="KW-1185">Reference proteome</keyword>
<evidence type="ECO:0000256" key="4">
    <source>
        <dbReference type="ARBA" id="ARBA00035122"/>
    </source>
</evidence>